<dbReference type="Proteomes" id="UP000251835">
    <property type="component" value="Unassembled WGS sequence"/>
</dbReference>
<protein>
    <submittedName>
        <fullName evidence="2">Uncharacterized protein</fullName>
    </submittedName>
</protein>
<gene>
    <name evidence="2" type="ORF">C7377_1373</name>
</gene>
<feature type="transmembrane region" description="Helical" evidence="1">
    <location>
        <begin position="308"/>
        <end position="326"/>
    </location>
</feature>
<keyword evidence="1" id="KW-0472">Membrane</keyword>
<feature type="transmembrane region" description="Helical" evidence="1">
    <location>
        <begin position="99"/>
        <end position="131"/>
    </location>
</feature>
<feature type="transmembrane region" description="Helical" evidence="1">
    <location>
        <begin position="260"/>
        <end position="278"/>
    </location>
</feature>
<sequence length="333" mass="38392">MTTLLIFFITLNKNTDCVKRIRFATFTWLILLPIFAVIKLVWELYTPNAEGLIIKPTPISWLDNEFPANVYIGIIFILTATYFSFAFINAYIKVQTTYAIALFFGILSLLAYTPELTSSLFALLLFMNGILRLLTSEENKKGIFLVFNTGFFIGLALIIEPYLIVLAIVLSLSLFLFRFSLREFLQYWAGVFIPILFVFPLLYFLDLLPNWERYFIEIPQHCTQIPVLTLADYLLIGLLFALIVLQAIRLYSSLQKPVEHILIFFLVIYFILSLLLGLTLYPITGGYIIFIVPPLTILYSLSKHENHLFPSIIVFLVIGYLLFDLAKTYPSFF</sequence>
<keyword evidence="3" id="KW-1185">Reference proteome</keyword>
<name>A0A7L4UPE2_BALHA</name>
<comment type="caution">
    <text evidence="2">The sequence shown here is derived from an EMBL/GenBank/DDBJ whole genome shotgun (WGS) entry which is preliminary data.</text>
</comment>
<dbReference type="EMBL" id="QENZ01000004">
    <property type="protein sequence ID" value="PVX51040.1"/>
    <property type="molecule type" value="Genomic_DNA"/>
</dbReference>
<proteinExistence type="predicted"/>
<feature type="transmembrane region" description="Helical" evidence="1">
    <location>
        <begin position="70"/>
        <end position="92"/>
    </location>
</feature>
<organism evidence="2 3">
    <name type="scientific">Balneicella halophila</name>
    <dbReference type="NCBI Taxonomy" id="1537566"/>
    <lineage>
        <taxon>Bacteria</taxon>
        <taxon>Pseudomonadati</taxon>
        <taxon>Bacteroidota</taxon>
        <taxon>Bacteroidia</taxon>
        <taxon>Bacteroidales</taxon>
        <taxon>Balneicellaceae</taxon>
        <taxon>Balneicella</taxon>
    </lineage>
</organism>
<keyword evidence="1" id="KW-0812">Transmembrane</keyword>
<evidence type="ECO:0000256" key="1">
    <source>
        <dbReference type="SAM" id="Phobius"/>
    </source>
</evidence>
<evidence type="ECO:0000313" key="3">
    <source>
        <dbReference type="Proteomes" id="UP000251835"/>
    </source>
</evidence>
<accession>A0A7L4UPE2</accession>
<feature type="transmembrane region" description="Helical" evidence="1">
    <location>
        <begin position="225"/>
        <end position="248"/>
    </location>
</feature>
<keyword evidence="1" id="KW-1133">Transmembrane helix</keyword>
<reference evidence="2 3" key="1">
    <citation type="submission" date="2018-05" db="EMBL/GenBank/DDBJ databases">
        <title>Genomic Encyclopedia of Type Strains, Phase IV (KMG-IV): sequencing the most valuable type-strain genomes for metagenomic binning, comparative biology and taxonomic classification.</title>
        <authorList>
            <person name="Goeker M."/>
        </authorList>
    </citation>
    <scope>NUCLEOTIDE SEQUENCE [LARGE SCALE GENOMIC DNA]</scope>
    <source>
        <strain evidence="2 3">DSM 28579</strain>
    </source>
</reference>
<evidence type="ECO:0000313" key="2">
    <source>
        <dbReference type="EMBL" id="PVX51040.1"/>
    </source>
</evidence>
<feature type="transmembrane region" description="Helical" evidence="1">
    <location>
        <begin position="151"/>
        <end position="177"/>
    </location>
</feature>
<dbReference type="AlphaFoldDB" id="A0A7L4UPE2"/>
<feature type="transmembrane region" description="Helical" evidence="1">
    <location>
        <begin position="184"/>
        <end position="205"/>
    </location>
</feature>
<feature type="transmembrane region" description="Helical" evidence="1">
    <location>
        <begin position="21"/>
        <end position="42"/>
    </location>
</feature>